<organism evidence="1 2">
    <name type="scientific">Smallanthus sonchifolius</name>
    <dbReference type="NCBI Taxonomy" id="185202"/>
    <lineage>
        <taxon>Eukaryota</taxon>
        <taxon>Viridiplantae</taxon>
        <taxon>Streptophyta</taxon>
        <taxon>Embryophyta</taxon>
        <taxon>Tracheophyta</taxon>
        <taxon>Spermatophyta</taxon>
        <taxon>Magnoliopsida</taxon>
        <taxon>eudicotyledons</taxon>
        <taxon>Gunneridae</taxon>
        <taxon>Pentapetalae</taxon>
        <taxon>asterids</taxon>
        <taxon>campanulids</taxon>
        <taxon>Asterales</taxon>
        <taxon>Asteraceae</taxon>
        <taxon>Asteroideae</taxon>
        <taxon>Heliantheae alliance</taxon>
        <taxon>Millerieae</taxon>
        <taxon>Smallanthus</taxon>
    </lineage>
</organism>
<proteinExistence type="predicted"/>
<evidence type="ECO:0000313" key="1">
    <source>
        <dbReference type="EMBL" id="KAI3773772.1"/>
    </source>
</evidence>
<accession>A0ACB9FT82</accession>
<name>A0ACB9FT82_9ASTR</name>
<keyword evidence="2" id="KW-1185">Reference proteome</keyword>
<dbReference type="Proteomes" id="UP001056120">
    <property type="component" value="Linkage Group LG16"/>
</dbReference>
<comment type="caution">
    <text evidence="1">The sequence shown here is derived from an EMBL/GenBank/DDBJ whole genome shotgun (WGS) entry which is preliminary data.</text>
</comment>
<protein>
    <submittedName>
        <fullName evidence="1">Uncharacterized protein</fullName>
    </submittedName>
</protein>
<gene>
    <name evidence="1" type="ORF">L1987_48304</name>
</gene>
<reference evidence="2" key="1">
    <citation type="journal article" date="2022" name="Mol. Ecol. Resour.">
        <title>The genomes of chicory, endive, great burdock and yacon provide insights into Asteraceae palaeo-polyploidization history and plant inulin production.</title>
        <authorList>
            <person name="Fan W."/>
            <person name="Wang S."/>
            <person name="Wang H."/>
            <person name="Wang A."/>
            <person name="Jiang F."/>
            <person name="Liu H."/>
            <person name="Zhao H."/>
            <person name="Xu D."/>
            <person name="Zhang Y."/>
        </authorList>
    </citation>
    <scope>NUCLEOTIDE SEQUENCE [LARGE SCALE GENOMIC DNA]</scope>
    <source>
        <strain evidence="2">cv. Yunnan</strain>
    </source>
</reference>
<sequence>MSWLWKKKGYKPSYTHAFRCGGTSGGTKGVDEGGKPSPETIDLSSEGETRKRRLKSLGERDSEATPDKASRHKGQKKEKISKEGETDKCWMMR</sequence>
<reference evidence="1 2" key="2">
    <citation type="journal article" date="2022" name="Mol. Ecol. Resour.">
        <title>The genomes of chicory, endive, great burdock and yacon provide insights into Asteraceae paleo-polyploidization history and plant inulin production.</title>
        <authorList>
            <person name="Fan W."/>
            <person name="Wang S."/>
            <person name="Wang H."/>
            <person name="Wang A."/>
            <person name="Jiang F."/>
            <person name="Liu H."/>
            <person name="Zhao H."/>
            <person name="Xu D."/>
            <person name="Zhang Y."/>
        </authorList>
    </citation>
    <scope>NUCLEOTIDE SEQUENCE [LARGE SCALE GENOMIC DNA]</scope>
    <source>
        <strain evidence="2">cv. Yunnan</strain>
        <tissue evidence="1">Leaves</tissue>
    </source>
</reference>
<dbReference type="EMBL" id="CM042033">
    <property type="protein sequence ID" value="KAI3773772.1"/>
    <property type="molecule type" value="Genomic_DNA"/>
</dbReference>
<evidence type="ECO:0000313" key="2">
    <source>
        <dbReference type="Proteomes" id="UP001056120"/>
    </source>
</evidence>